<organism evidence="3 4">
    <name type="scientific">Subtercola lobariae</name>
    <dbReference type="NCBI Taxonomy" id="1588641"/>
    <lineage>
        <taxon>Bacteria</taxon>
        <taxon>Bacillati</taxon>
        <taxon>Actinomycetota</taxon>
        <taxon>Actinomycetes</taxon>
        <taxon>Micrococcales</taxon>
        <taxon>Microbacteriaceae</taxon>
        <taxon>Subtercola</taxon>
    </lineage>
</organism>
<feature type="domain" description="ATP-grasp" evidence="2">
    <location>
        <begin position="164"/>
        <end position="348"/>
    </location>
</feature>
<reference evidence="3 4" key="1">
    <citation type="journal article" date="2014" name="Int. J. Syst. Evol. Microbiol.">
        <title>Complete genome sequence of Corynebacterium casei LMG S-19264T (=DSM 44701T), isolated from a smear-ripened cheese.</title>
        <authorList>
            <consortium name="US DOE Joint Genome Institute (JGI-PGF)"/>
            <person name="Walter F."/>
            <person name="Albersmeier A."/>
            <person name="Kalinowski J."/>
            <person name="Ruckert C."/>
        </authorList>
    </citation>
    <scope>NUCLEOTIDE SEQUENCE [LARGE SCALE GENOMIC DNA]</scope>
    <source>
        <strain evidence="3 4">CGMCC 1.12976</strain>
    </source>
</reference>
<dbReference type="InterPro" id="IPR011761">
    <property type="entry name" value="ATP-grasp"/>
</dbReference>
<dbReference type="GO" id="GO:0046872">
    <property type="term" value="F:metal ion binding"/>
    <property type="evidence" value="ECO:0007669"/>
    <property type="project" value="InterPro"/>
</dbReference>
<keyword evidence="1" id="KW-0067">ATP-binding</keyword>
<dbReference type="PROSITE" id="PS50975">
    <property type="entry name" value="ATP_GRASP"/>
    <property type="match status" value="1"/>
</dbReference>
<protein>
    <recommendedName>
        <fullName evidence="2">ATP-grasp domain-containing protein</fullName>
    </recommendedName>
</protein>
<sequence>MDTTMLDQGFATRAERWRAACDEGLELARDYVSSHAFVHDDLWKHLPDDFDELSAHPTLYHAPVVVTSRQLVAANSLKSTNSTGAQQVIRTPGRSPLEVLAASTAKREELARLVVSNRLHLSAFYSDRSELLTLQSAAEELGWKPQIHPDPAQYSAYAHHAENLSILRGLVELFPQSRVCNSATEAFGAFVELGPEVFVKGIDSSASRANTAARVEEIATDEGFPIVIQKAIPATSSPTLQWISWKGAVRPLFIADQLLRNSHHVGNVYSQRREEQIAIKYWELLILCMNTLDGWQGVAGMDFLEDSQSRTLIPVDLNARFNSSTFPILHGLESRNEGRRDIVYRRHVLELPLEQVQYALENNSQSTHVNTKWFGGSVDGSDNVTFSLTVDRDEISVDQINANLSAAMNVAPD</sequence>
<evidence type="ECO:0000259" key="2">
    <source>
        <dbReference type="PROSITE" id="PS50975"/>
    </source>
</evidence>
<name>A0A917EVK3_9MICO</name>
<proteinExistence type="predicted"/>
<dbReference type="Proteomes" id="UP000598775">
    <property type="component" value="Unassembled WGS sequence"/>
</dbReference>
<accession>A0A917EVK3</accession>
<gene>
    <name evidence="3" type="ORF">GCM10011399_10160</name>
</gene>
<dbReference type="SUPFAM" id="SSF56059">
    <property type="entry name" value="Glutathione synthetase ATP-binding domain-like"/>
    <property type="match status" value="1"/>
</dbReference>
<keyword evidence="1" id="KW-0547">Nucleotide-binding</keyword>
<keyword evidence="4" id="KW-1185">Reference proteome</keyword>
<dbReference type="GO" id="GO:0005524">
    <property type="term" value="F:ATP binding"/>
    <property type="evidence" value="ECO:0007669"/>
    <property type="project" value="UniProtKB-UniRule"/>
</dbReference>
<dbReference type="AlphaFoldDB" id="A0A917EVK3"/>
<evidence type="ECO:0000313" key="4">
    <source>
        <dbReference type="Proteomes" id="UP000598775"/>
    </source>
</evidence>
<comment type="caution">
    <text evidence="3">The sequence shown here is derived from an EMBL/GenBank/DDBJ whole genome shotgun (WGS) entry which is preliminary data.</text>
</comment>
<dbReference type="Gene3D" id="3.30.470.20">
    <property type="entry name" value="ATP-grasp fold, B domain"/>
    <property type="match status" value="1"/>
</dbReference>
<dbReference type="EMBL" id="BMGP01000002">
    <property type="protein sequence ID" value="GGF18469.1"/>
    <property type="molecule type" value="Genomic_DNA"/>
</dbReference>
<evidence type="ECO:0000313" key="3">
    <source>
        <dbReference type="EMBL" id="GGF18469.1"/>
    </source>
</evidence>
<evidence type="ECO:0000256" key="1">
    <source>
        <dbReference type="PROSITE-ProRule" id="PRU00409"/>
    </source>
</evidence>